<proteinExistence type="predicted"/>
<dbReference type="STRING" id="698738.OLEAN_C19260"/>
<gene>
    <name evidence="1" type="ORF">OLEAN_C19260</name>
</gene>
<reference evidence="1 2" key="1">
    <citation type="journal article" date="2013" name="Nat. Commun.">
        <title>Genome sequence and functional genomic analysis of the oil-degrading bacterium Oleispira antarctica.</title>
        <authorList>
            <person name="Kube M."/>
            <person name="Chernikova T.N."/>
            <person name="Al-Ramahi Y."/>
            <person name="Beloqui A."/>
            <person name="Lopez-Cortez N."/>
            <person name="Guazzaroni M.E."/>
            <person name="Heipieper H.J."/>
            <person name="Klages S."/>
            <person name="Kotsyurbenko O.R."/>
            <person name="Langer I."/>
            <person name="Nechitaylo T.Y."/>
            <person name="Lunsdorf H."/>
            <person name="Fernandez M."/>
            <person name="Juarez S."/>
            <person name="Ciordia S."/>
            <person name="Singer A."/>
            <person name="Kagan O."/>
            <person name="Egorova O."/>
            <person name="Petit P.A."/>
            <person name="Stogios P."/>
            <person name="Kim Y."/>
            <person name="Tchigvintsev A."/>
            <person name="Flick R."/>
            <person name="Denaro R."/>
            <person name="Genovese M."/>
            <person name="Albar J.P."/>
            <person name="Reva O.N."/>
            <person name="Martinez-Gomariz M."/>
            <person name="Tran H."/>
            <person name="Ferrer M."/>
            <person name="Savchenko A."/>
            <person name="Yakunin A.F."/>
            <person name="Yakimov M.M."/>
            <person name="Golyshina O.V."/>
            <person name="Reinhardt R."/>
            <person name="Golyshin P.N."/>
        </authorList>
    </citation>
    <scope>NUCLEOTIDE SEQUENCE [LARGE SCALE GENOMIC DNA]</scope>
</reference>
<accession>R4YMK9</accession>
<dbReference type="EMBL" id="FO203512">
    <property type="protein sequence ID" value="CCK76102.1"/>
    <property type="molecule type" value="Genomic_DNA"/>
</dbReference>
<evidence type="ECO:0000313" key="2">
    <source>
        <dbReference type="Proteomes" id="UP000032749"/>
    </source>
</evidence>
<evidence type="ECO:0008006" key="3">
    <source>
        <dbReference type="Google" id="ProtNLM"/>
    </source>
</evidence>
<dbReference type="Pfam" id="PF11932">
    <property type="entry name" value="DUF3450"/>
    <property type="match status" value="1"/>
</dbReference>
<dbReference type="HOGENOM" id="CLU_085088_0_0_6"/>
<name>R4YMK9_OLEAN</name>
<evidence type="ECO:0000313" key="1">
    <source>
        <dbReference type="EMBL" id="CCK76102.1"/>
    </source>
</evidence>
<organism evidence="1 2">
    <name type="scientific">Oleispira antarctica RB-8</name>
    <dbReference type="NCBI Taxonomy" id="698738"/>
    <lineage>
        <taxon>Bacteria</taxon>
        <taxon>Pseudomonadati</taxon>
        <taxon>Pseudomonadota</taxon>
        <taxon>Gammaproteobacteria</taxon>
        <taxon>Oceanospirillales</taxon>
        <taxon>Oceanospirillaceae</taxon>
        <taxon>Oleispira</taxon>
    </lineage>
</organism>
<keyword evidence="2" id="KW-1185">Reference proteome</keyword>
<dbReference type="KEGG" id="oai:OLEAN_C19260"/>
<sequence>MTLSWQKAVSGLIARSTLSTSIVKNTVKYVVKNTVIGASLLSGISMATADSTVLDEGRSGIAKGVSQAAKSQQKVDSLDDAYQGLLQDYRATNGEIDQLKLYNKQMSAIVENQQAEIIKIDQQVRDIEFTEQGILPLMSQMLDSLEQFNQLDLPFLQRERATRLSKLRELMTRADITVSEKYRRVLEAFQIEVEYGRTLETYREKADDNIVYDYLRIGRTALYRLTLAGDSAWAWDKTSSQWLALDSSLLRDVRKAQDVARQTAAPELLTLPIIAPTANLTGGL</sequence>
<dbReference type="InterPro" id="IPR016866">
    <property type="entry name" value="UCP028069"/>
</dbReference>
<dbReference type="AlphaFoldDB" id="R4YMK9"/>
<dbReference type="Proteomes" id="UP000032749">
    <property type="component" value="Chromosome"/>
</dbReference>
<dbReference type="PIRSF" id="PIRSF028069">
    <property type="entry name" value="UCP028069"/>
    <property type="match status" value="1"/>
</dbReference>
<protein>
    <recommendedName>
        <fullName evidence="3">TonB system biopolymer transport component</fullName>
    </recommendedName>
</protein>